<dbReference type="EMBL" id="UGPP01000001">
    <property type="protein sequence ID" value="STY72304.1"/>
    <property type="molecule type" value="Genomic_DNA"/>
</dbReference>
<dbReference type="CDD" id="cd00084">
    <property type="entry name" value="HMG-box_SF"/>
    <property type="match status" value="1"/>
</dbReference>
<accession>A0A378NVA3</accession>
<evidence type="ECO:0000313" key="3">
    <source>
        <dbReference type="Proteomes" id="UP000255234"/>
    </source>
</evidence>
<reference evidence="2 3" key="1">
    <citation type="submission" date="2018-06" db="EMBL/GenBank/DDBJ databases">
        <authorList>
            <consortium name="Pathogen Informatics"/>
            <person name="Doyle S."/>
        </authorList>
    </citation>
    <scope>NUCLEOTIDE SEQUENCE [LARGE SCALE GENOMIC DNA]</scope>
    <source>
        <strain evidence="2 3">NCTC10571</strain>
    </source>
</reference>
<sequence>MKGVESMNFFEIVLTLAISLGAVVWGVNIYNQKGTWFLAGWNTMSKEEKATYNEKAICHLFGKCVVFCGIGAFLLLYGSFNHNDYILCVGLGIIAIMVILSIIIPKINPKKYRQYKS</sequence>
<dbReference type="AlphaFoldDB" id="A0A378NVA3"/>
<feature type="transmembrane region" description="Helical" evidence="1">
    <location>
        <begin position="56"/>
        <end position="78"/>
    </location>
</feature>
<dbReference type="InterPro" id="IPR017259">
    <property type="entry name" value="UCP037672"/>
</dbReference>
<evidence type="ECO:0000256" key="1">
    <source>
        <dbReference type="SAM" id="Phobius"/>
    </source>
</evidence>
<organism evidence="2 3">
    <name type="scientific">Megamonas hypermegale</name>
    <dbReference type="NCBI Taxonomy" id="158847"/>
    <lineage>
        <taxon>Bacteria</taxon>
        <taxon>Bacillati</taxon>
        <taxon>Bacillota</taxon>
        <taxon>Negativicutes</taxon>
        <taxon>Selenomonadales</taxon>
        <taxon>Selenomonadaceae</taxon>
        <taxon>Megamonas</taxon>
    </lineage>
</organism>
<evidence type="ECO:0000313" key="2">
    <source>
        <dbReference type="EMBL" id="STY72304.1"/>
    </source>
</evidence>
<keyword evidence="1" id="KW-0812">Transmembrane</keyword>
<protein>
    <submittedName>
        <fullName evidence="2">Domain of uncharacterized function (DUF3784)</fullName>
    </submittedName>
</protein>
<feature type="transmembrane region" description="Helical" evidence="1">
    <location>
        <begin position="12"/>
        <end position="30"/>
    </location>
</feature>
<dbReference type="RefSeq" id="WP_115152326.1">
    <property type="nucleotide sequence ID" value="NZ_UGPP01000001.1"/>
</dbReference>
<gene>
    <name evidence="2" type="ORF">NCTC10571_02497</name>
</gene>
<feature type="transmembrane region" description="Helical" evidence="1">
    <location>
        <begin position="84"/>
        <end position="104"/>
    </location>
</feature>
<dbReference type="Proteomes" id="UP000255234">
    <property type="component" value="Unassembled WGS sequence"/>
</dbReference>
<dbReference type="Pfam" id="PF12650">
    <property type="entry name" value="DUF3784"/>
    <property type="match status" value="1"/>
</dbReference>
<name>A0A378NVA3_9FIRM</name>
<proteinExistence type="predicted"/>
<keyword evidence="1" id="KW-0472">Membrane</keyword>
<keyword evidence="1" id="KW-1133">Transmembrane helix</keyword>